<sequence>MLMLTLKRFLFGIFLLDHLIIRKGFSVQFLSYDPEERTFWDAWNICQVYNLTLPVLETREDYEDFWNFLTTSDMDELWLGLQWNNLYGGFYQWLNGNILGIQNWAMFEPRSQTGQRCVYAGWNQKWFTLLCSSNKKVVCFYEGHRYRKPNHSRAPTGVANYTTAFEVCRETGGRLPVLVTPADQRLLFSTRYSDFWLGLVENDGQFVWITGKKLEMYYWTNDGGPGFHVRAHKHDFDPYVTMHSPPEEFNRETEHFCCQNRSIKNGKRMSTRGAIITSDWLKETPFP</sequence>
<dbReference type="CDD" id="cd00037">
    <property type="entry name" value="CLECT"/>
    <property type="match status" value="2"/>
</dbReference>
<evidence type="ECO:0000313" key="4">
    <source>
        <dbReference type="Proteomes" id="UP000030746"/>
    </source>
</evidence>
<dbReference type="InterPro" id="IPR001304">
    <property type="entry name" value="C-type_lectin-like"/>
</dbReference>
<feature type="chain" id="PRO_5004715309" description="C-type lectin domain-containing protein" evidence="1">
    <location>
        <begin position="27"/>
        <end position="287"/>
    </location>
</feature>
<dbReference type="Pfam" id="PF00059">
    <property type="entry name" value="Lectin_C"/>
    <property type="match status" value="2"/>
</dbReference>
<dbReference type="CTD" id="20241131"/>
<dbReference type="InterPro" id="IPR016186">
    <property type="entry name" value="C-type_lectin-like/link_sf"/>
</dbReference>
<dbReference type="Proteomes" id="UP000030746">
    <property type="component" value="Unassembled WGS sequence"/>
</dbReference>
<dbReference type="GeneID" id="20241131"/>
<organism evidence="3 4">
    <name type="scientific">Lottia gigantea</name>
    <name type="common">Giant owl limpet</name>
    <dbReference type="NCBI Taxonomy" id="225164"/>
    <lineage>
        <taxon>Eukaryota</taxon>
        <taxon>Metazoa</taxon>
        <taxon>Spiralia</taxon>
        <taxon>Lophotrochozoa</taxon>
        <taxon>Mollusca</taxon>
        <taxon>Gastropoda</taxon>
        <taxon>Patellogastropoda</taxon>
        <taxon>Lottioidea</taxon>
        <taxon>Lottiidae</taxon>
        <taxon>Lottia</taxon>
    </lineage>
</organism>
<dbReference type="HOGENOM" id="CLU_970724_0_0_1"/>
<proteinExistence type="predicted"/>
<feature type="signal peptide" evidence="1">
    <location>
        <begin position="1"/>
        <end position="26"/>
    </location>
</feature>
<feature type="domain" description="C-type lectin" evidence="2">
    <location>
        <begin position="141"/>
        <end position="225"/>
    </location>
</feature>
<dbReference type="KEGG" id="lgi:LOTGIDRAFT_169408"/>
<feature type="domain" description="C-type lectin" evidence="2">
    <location>
        <begin position="25"/>
        <end position="140"/>
    </location>
</feature>
<dbReference type="Gene3D" id="3.10.100.10">
    <property type="entry name" value="Mannose-Binding Protein A, subunit A"/>
    <property type="match status" value="2"/>
</dbReference>
<dbReference type="RefSeq" id="XP_009065950.1">
    <property type="nucleotide sequence ID" value="XM_009067702.1"/>
</dbReference>
<evidence type="ECO:0000313" key="3">
    <source>
        <dbReference type="EMBL" id="ESO83345.1"/>
    </source>
</evidence>
<dbReference type="InterPro" id="IPR016187">
    <property type="entry name" value="CTDL_fold"/>
</dbReference>
<dbReference type="SUPFAM" id="SSF56436">
    <property type="entry name" value="C-type lectin-like"/>
    <property type="match status" value="2"/>
</dbReference>
<gene>
    <name evidence="3" type="ORF">LOTGIDRAFT_169408</name>
</gene>
<dbReference type="OMA" id="QDYCRER"/>
<reference evidence="3 4" key="1">
    <citation type="journal article" date="2013" name="Nature">
        <title>Insights into bilaterian evolution from three spiralian genomes.</title>
        <authorList>
            <person name="Simakov O."/>
            <person name="Marletaz F."/>
            <person name="Cho S.J."/>
            <person name="Edsinger-Gonzales E."/>
            <person name="Havlak P."/>
            <person name="Hellsten U."/>
            <person name="Kuo D.H."/>
            <person name="Larsson T."/>
            <person name="Lv J."/>
            <person name="Arendt D."/>
            <person name="Savage R."/>
            <person name="Osoegawa K."/>
            <person name="de Jong P."/>
            <person name="Grimwood J."/>
            <person name="Chapman J.A."/>
            <person name="Shapiro H."/>
            <person name="Aerts A."/>
            <person name="Otillar R.P."/>
            <person name="Terry A.Y."/>
            <person name="Boore J.L."/>
            <person name="Grigoriev I.V."/>
            <person name="Lindberg D.R."/>
            <person name="Seaver E.C."/>
            <person name="Weisblat D.A."/>
            <person name="Putnam N.H."/>
            <person name="Rokhsar D.S."/>
        </authorList>
    </citation>
    <scope>NUCLEOTIDE SEQUENCE [LARGE SCALE GENOMIC DNA]</scope>
</reference>
<evidence type="ECO:0000256" key="1">
    <source>
        <dbReference type="SAM" id="SignalP"/>
    </source>
</evidence>
<dbReference type="PROSITE" id="PS50041">
    <property type="entry name" value="C_TYPE_LECTIN_2"/>
    <property type="match status" value="2"/>
</dbReference>
<accession>V3ZLT2</accession>
<dbReference type="AlphaFoldDB" id="V3ZLT2"/>
<keyword evidence="1" id="KW-0732">Signal</keyword>
<keyword evidence="4" id="KW-1185">Reference proteome</keyword>
<dbReference type="SMART" id="SM00034">
    <property type="entry name" value="CLECT"/>
    <property type="match status" value="2"/>
</dbReference>
<protein>
    <recommendedName>
        <fullName evidence="2">C-type lectin domain-containing protein</fullName>
    </recommendedName>
</protein>
<evidence type="ECO:0000259" key="2">
    <source>
        <dbReference type="PROSITE" id="PS50041"/>
    </source>
</evidence>
<name>V3ZLT2_LOTGI</name>
<dbReference type="EMBL" id="KB203711">
    <property type="protein sequence ID" value="ESO83345.1"/>
    <property type="molecule type" value="Genomic_DNA"/>
</dbReference>